<evidence type="ECO:0000256" key="5">
    <source>
        <dbReference type="HAMAP-Rule" id="MF_01371"/>
    </source>
</evidence>
<sequence>MAKKLRITLKRSLIGRPEDQRLTVRSLGLRKTNHSVEQPDNAAIRGMINKVKHLVEVEEI</sequence>
<protein>
    <recommendedName>
        <fullName evidence="5">Large ribosomal subunit protein uL30</fullName>
    </recommendedName>
</protein>
<dbReference type="Gene3D" id="3.30.1390.20">
    <property type="entry name" value="Ribosomal protein L30, ferredoxin-like fold domain"/>
    <property type="match status" value="1"/>
</dbReference>
<comment type="subunit">
    <text evidence="2 5">Part of the 50S ribosomal subunit.</text>
</comment>
<dbReference type="AlphaFoldDB" id="A0A916QG56"/>
<dbReference type="GO" id="GO:0003735">
    <property type="term" value="F:structural constituent of ribosome"/>
    <property type="evidence" value="ECO:0007669"/>
    <property type="project" value="InterPro"/>
</dbReference>
<evidence type="ECO:0000313" key="8">
    <source>
        <dbReference type="EMBL" id="GFR38833.1"/>
    </source>
</evidence>
<feature type="domain" description="Large ribosomal subunit protein uL30-like ferredoxin-like fold" evidence="7">
    <location>
        <begin position="5"/>
        <end position="55"/>
    </location>
</feature>
<keyword evidence="4 5" id="KW-0687">Ribonucleoprotein</keyword>
<dbReference type="Pfam" id="PF00327">
    <property type="entry name" value="Ribosomal_L30"/>
    <property type="match status" value="1"/>
</dbReference>
<evidence type="ECO:0000256" key="4">
    <source>
        <dbReference type="ARBA" id="ARBA00023274"/>
    </source>
</evidence>
<dbReference type="PIRSF" id="PIRSF002211">
    <property type="entry name" value="Ribosomal_L30_bac-type"/>
    <property type="match status" value="1"/>
</dbReference>
<accession>A0A916QG56</accession>
<dbReference type="HAMAP" id="MF_01371_B">
    <property type="entry name" value="Ribosomal_uL30_B"/>
    <property type="match status" value="1"/>
</dbReference>
<dbReference type="NCBIfam" id="TIGR01308">
    <property type="entry name" value="rpmD_bact"/>
    <property type="match status" value="1"/>
</dbReference>
<gene>
    <name evidence="5 8" type="primary">rpmD</name>
    <name evidence="8" type="ORF">PRECH8_21290</name>
</gene>
<evidence type="ECO:0000256" key="2">
    <source>
        <dbReference type="ARBA" id="ARBA00011838"/>
    </source>
</evidence>
<reference evidence="8" key="1">
    <citation type="submission" date="2020-08" db="EMBL/GenBank/DDBJ databases">
        <authorList>
            <person name="Uke A."/>
            <person name="Chhe C."/>
            <person name="Baramee S."/>
            <person name="Kosugi A."/>
        </authorList>
    </citation>
    <scope>NUCLEOTIDE SEQUENCE</scope>
    <source>
        <strain evidence="8">DA-C8</strain>
    </source>
</reference>
<dbReference type="InterPro" id="IPR018038">
    <property type="entry name" value="Ribosomal_uL30_CS"/>
</dbReference>
<evidence type="ECO:0000256" key="1">
    <source>
        <dbReference type="ARBA" id="ARBA00007594"/>
    </source>
</evidence>
<dbReference type="InterPro" id="IPR016082">
    <property type="entry name" value="Ribosomal_uL30_ferredoxin-like"/>
</dbReference>
<evidence type="ECO:0000256" key="3">
    <source>
        <dbReference type="ARBA" id="ARBA00022980"/>
    </source>
</evidence>
<dbReference type="FunFam" id="3.30.1390.20:FF:000001">
    <property type="entry name" value="50S ribosomal protein L30"/>
    <property type="match status" value="1"/>
</dbReference>
<dbReference type="GO" id="GO:0006412">
    <property type="term" value="P:translation"/>
    <property type="evidence" value="ECO:0007669"/>
    <property type="project" value="UniProtKB-UniRule"/>
</dbReference>
<dbReference type="EMBL" id="BMAQ01000029">
    <property type="protein sequence ID" value="GFR38833.1"/>
    <property type="molecule type" value="Genomic_DNA"/>
</dbReference>
<dbReference type="InterPro" id="IPR005996">
    <property type="entry name" value="Ribosomal_uL30_bac-type"/>
</dbReference>
<keyword evidence="3 5" id="KW-0689">Ribosomal protein</keyword>
<name>A0A916QG56_9BACL</name>
<evidence type="ECO:0000256" key="6">
    <source>
        <dbReference type="RuleBase" id="RU003734"/>
    </source>
</evidence>
<dbReference type="InterPro" id="IPR036919">
    <property type="entry name" value="Ribo_uL30_ferredoxin-like_sf"/>
</dbReference>
<dbReference type="SUPFAM" id="SSF55129">
    <property type="entry name" value="Ribosomal protein L30p/L7e"/>
    <property type="match status" value="1"/>
</dbReference>
<dbReference type="PANTHER" id="PTHR15892:SF2">
    <property type="entry name" value="LARGE RIBOSOMAL SUBUNIT PROTEIN UL30M"/>
    <property type="match status" value="1"/>
</dbReference>
<dbReference type="Proteomes" id="UP000654993">
    <property type="component" value="Unassembled WGS sequence"/>
</dbReference>
<dbReference type="RefSeq" id="WP_200967055.1">
    <property type="nucleotide sequence ID" value="NZ_BMAQ01000029.1"/>
</dbReference>
<evidence type="ECO:0000313" key="9">
    <source>
        <dbReference type="Proteomes" id="UP000654993"/>
    </source>
</evidence>
<dbReference type="GO" id="GO:0022625">
    <property type="term" value="C:cytosolic large ribosomal subunit"/>
    <property type="evidence" value="ECO:0007669"/>
    <property type="project" value="TreeGrafter"/>
</dbReference>
<comment type="similarity">
    <text evidence="1 5 6">Belongs to the universal ribosomal protein uL30 family.</text>
</comment>
<reference evidence="8" key="2">
    <citation type="journal article" date="2021" name="Data Brief">
        <title>Draft genome sequence data of the facultative, thermophilic, xylanolytic bacterium Paenibacillus sp. strain DA-C8.</title>
        <authorList>
            <person name="Chhe C."/>
            <person name="Uke A."/>
            <person name="Baramee S."/>
            <person name="Ungkulpasvich U."/>
            <person name="Tachaapaikoon C."/>
            <person name="Pason P."/>
            <person name="Waeonukul R."/>
            <person name="Ratanakhanokchai K."/>
            <person name="Kosugi A."/>
        </authorList>
    </citation>
    <scope>NUCLEOTIDE SEQUENCE</scope>
    <source>
        <strain evidence="8">DA-C8</strain>
    </source>
</reference>
<proteinExistence type="inferred from homology"/>
<dbReference type="PROSITE" id="PS00634">
    <property type="entry name" value="RIBOSOMAL_L30"/>
    <property type="match status" value="1"/>
</dbReference>
<dbReference type="CDD" id="cd01658">
    <property type="entry name" value="Ribosomal_L30"/>
    <property type="match status" value="1"/>
</dbReference>
<evidence type="ECO:0000259" key="7">
    <source>
        <dbReference type="Pfam" id="PF00327"/>
    </source>
</evidence>
<organism evidence="8 9">
    <name type="scientific">Insulibacter thermoxylanivorax</name>
    <dbReference type="NCBI Taxonomy" id="2749268"/>
    <lineage>
        <taxon>Bacteria</taxon>
        <taxon>Bacillati</taxon>
        <taxon>Bacillota</taxon>
        <taxon>Bacilli</taxon>
        <taxon>Bacillales</taxon>
        <taxon>Paenibacillaceae</taxon>
        <taxon>Insulibacter</taxon>
    </lineage>
</organism>
<comment type="caution">
    <text evidence="8">The sequence shown here is derived from an EMBL/GenBank/DDBJ whole genome shotgun (WGS) entry which is preliminary data.</text>
</comment>
<dbReference type="PANTHER" id="PTHR15892">
    <property type="entry name" value="MITOCHONDRIAL RIBOSOMAL PROTEIN L30"/>
    <property type="match status" value="1"/>
</dbReference>
<keyword evidence="9" id="KW-1185">Reference proteome</keyword>